<dbReference type="GO" id="GO:0000309">
    <property type="term" value="F:nicotinamide-nucleotide adenylyltransferase activity"/>
    <property type="evidence" value="ECO:0007669"/>
    <property type="project" value="TreeGrafter"/>
</dbReference>
<dbReference type="PANTHER" id="PTHR12039:SF0">
    <property type="entry name" value="NICOTINAMIDE-NUCLEOTIDE ADENYLYLTRANSFERASE"/>
    <property type="match status" value="1"/>
</dbReference>
<dbReference type="Proteomes" id="UP000674318">
    <property type="component" value="Chromosome 17"/>
</dbReference>
<name>A0A836LDQ0_9TRYP</name>
<dbReference type="GO" id="GO:0009435">
    <property type="term" value="P:NAD+ biosynthetic process"/>
    <property type="evidence" value="ECO:0007669"/>
    <property type="project" value="TreeGrafter"/>
</dbReference>
<feature type="domain" description="Cytidyltransferase-like" evidence="1">
    <location>
        <begin position="56"/>
        <end position="270"/>
    </location>
</feature>
<accession>A0A836LDQ0</accession>
<organism evidence="2 3">
    <name type="scientific">Porcisia hertigi</name>
    <dbReference type="NCBI Taxonomy" id="2761500"/>
    <lineage>
        <taxon>Eukaryota</taxon>
        <taxon>Discoba</taxon>
        <taxon>Euglenozoa</taxon>
        <taxon>Kinetoplastea</taxon>
        <taxon>Metakinetoplastina</taxon>
        <taxon>Trypanosomatida</taxon>
        <taxon>Trypanosomatidae</taxon>
        <taxon>Leishmaniinae</taxon>
        <taxon>Porcisia</taxon>
    </lineage>
</organism>
<dbReference type="InterPro" id="IPR004821">
    <property type="entry name" value="Cyt_trans-like"/>
</dbReference>
<gene>
    <name evidence="2" type="ORF">JKF63_05520</name>
</gene>
<dbReference type="PANTHER" id="PTHR12039">
    <property type="entry name" value="NICOTINAMIDE MONONUCLEOTIDE ADENYLYLTRANSFERASE"/>
    <property type="match status" value="1"/>
</dbReference>
<dbReference type="OrthoDB" id="422187at2759"/>
<protein>
    <recommendedName>
        <fullName evidence="1">Cytidyltransferase-like domain-containing protein</fullName>
    </recommendedName>
</protein>
<evidence type="ECO:0000313" key="2">
    <source>
        <dbReference type="EMBL" id="KAG5508264.1"/>
    </source>
</evidence>
<reference evidence="2 3" key="1">
    <citation type="submission" date="2021-02" db="EMBL/GenBank/DDBJ databases">
        <title>Porcisia hertigi Genome sequencing and assembly.</title>
        <authorList>
            <person name="Almutairi H."/>
            <person name="Gatherer D."/>
        </authorList>
    </citation>
    <scope>NUCLEOTIDE SEQUENCE [LARGE SCALE GENOMIC DNA]</scope>
    <source>
        <strain evidence="2 3">C119</strain>
    </source>
</reference>
<proteinExistence type="predicted"/>
<dbReference type="KEGG" id="phet:94291555"/>
<dbReference type="GO" id="GO:0004515">
    <property type="term" value="F:nicotinate-nucleotide adenylyltransferase activity"/>
    <property type="evidence" value="ECO:0007669"/>
    <property type="project" value="TreeGrafter"/>
</dbReference>
<dbReference type="RefSeq" id="XP_067758153.1">
    <property type="nucleotide sequence ID" value="XM_067901478.1"/>
</dbReference>
<keyword evidence="3" id="KW-1185">Reference proteome</keyword>
<sequence>MTSGSRGISCPTTAVPYALRTDKLKPLECCVVRCHDPETEAAFQATPIPSPVVLAICGSFNPIHNAHLKLYDAAKQAVDGVDGRVVLGGFLSPVSDAYGKPGLLCAADRVRIMEKALRHHTDLNVDTWECQQLTYTRTFFALQALEEHVNAWYAQSEPAAVEWLAAHGRRVNIIFVCGADLFSSFWIPGCWPLRVLRKLLSAFRLVVVNRKDAQGSVSGVIDVARLCREGPPLSETAADGETVEIDMSKYAFTFTAFSAPDDTSSTAVRSAAAELSKTPPEDVETRAALQLRLRDMLPDAAVQLVVDLYG</sequence>
<evidence type="ECO:0000259" key="1">
    <source>
        <dbReference type="Pfam" id="PF01467"/>
    </source>
</evidence>
<evidence type="ECO:0000313" key="3">
    <source>
        <dbReference type="Proteomes" id="UP000674318"/>
    </source>
</evidence>
<dbReference type="SUPFAM" id="SSF52374">
    <property type="entry name" value="Nucleotidylyl transferase"/>
    <property type="match status" value="1"/>
</dbReference>
<dbReference type="InterPro" id="IPR051182">
    <property type="entry name" value="Euk_NMN_adenylyltrnsfrase"/>
</dbReference>
<dbReference type="AlphaFoldDB" id="A0A836LDQ0"/>
<comment type="caution">
    <text evidence="2">The sequence shown here is derived from an EMBL/GenBank/DDBJ whole genome shotgun (WGS) entry which is preliminary data.</text>
</comment>
<dbReference type="InterPro" id="IPR014729">
    <property type="entry name" value="Rossmann-like_a/b/a_fold"/>
</dbReference>
<dbReference type="Gene3D" id="3.40.50.620">
    <property type="entry name" value="HUPs"/>
    <property type="match status" value="1"/>
</dbReference>
<dbReference type="Pfam" id="PF01467">
    <property type="entry name" value="CTP_transf_like"/>
    <property type="match status" value="1"/>
</dbReference>
<dbReference type="EMBL" id="JAFJZO010000017">
    <property type="protein sequence ID" value="KAG5508264.1"/>
    <property type="molecule type" value="Genomic_DNA"/>
</dbReference>
<dbReference type="GeneID" id="94291555"/>